<reference evidence="1" key="1">
    <citation type="submission" date="2022-04" db="EMBL/GenBank/DDBJ databases">
        <title>Chromosome-scale genome assembly of Holotrichia oblita Faldermann.</title>
        <authorList>
            <person name="Rongchong L."/>
        </authorList>
    </citation>
    <scope>NUCLEOTIDE SEQUENCE</scope>
    <source>
        <strain evidence="1">81SQS9</strain>
    </source>
</reference>
<name>A0ACB9T8X1_HOLOL</name>
<proteinExistence type="predicted"/>
<evidence type="ECO:0000313" key="1">
    <source>
        <dbReference type="EMBL" id="KAI4463280.1"/>
    </source>
</evidence>
<accession>A0ACB9T8X1</accession>
<comment type="caution">
    <text evidence="1">The sequence shown here is derived from an EMBL/GenBank/DDBJ whole genome shotgun (WGS) entry which is preliminary data.</text>
</comment>
<sequence length="408" mass="47753">MLPSEAIERILSFCDGKTLYNARHVNHNWSQLVDYLTVKTDIWKYCCYEEIPTDQLIEYLEKFNVSPSSNKYKDIYENWLAWQNVTDNIDFDIMLCPADIPRITCLAASGRFIAVGSEDGKVRLYNDSWDLLYTTRHVAVKVLEITFFDDDRDLYMGDVWPVIIISYKCSTLYLMDYEDRFIDPLIVHDVKLYRNEVRCLKSKGGKLTYYCPVCSDFKGQLKNLHDLKPLVKELKNELDLVKEKVVSTQNAIALDIETVIQEMADRERPKNNIILFNAPESPAVSKDDQLATDSNDKNRQLMELFILGSSREYSKKLFHPWEVLESYITCMYLYGNTFILGVDVGDVYIYNVDSWKTFDIRKYQEKIRIGKHPIISIDVLEKNSERKFFIASSFNIHRVVAYTEFLIY</sequence>
<organism evidence="1 2">
    <name type="scientific">Holotrichia oblita</name>
    <name type="common">Chafer beetle</name>
    <dbReference type="NCBI Taxonomy" id="644536"/>
    <lineage>
        <taxon>Eukaryota</taxon>
        <taxon>Metazoa</taxon>
        <taxon>Ecdysozoa</taxon>
        <taxon>Arthropoda</taxon>
        <taxon>Hexapoda</taxon>
        <taxon>Insecta</taxon>
        <taxon>Pterygota</taxon>
        <taxon>Neoptera</taxon>
        <taxon>Endopterygota</taxon>
        <taxon>Coleoptera</taxon>
        <taxon>Polyphaga</taxon>
        <taxon>Scarabaeiformia</taxon>
        <taxon>Scarabaeidae</taxon>
        <taxon>Melolonthinae</taxon>
        <taxon>Holotrichia</taxon>
    </lineage>
</organism>
<evidence type="ECO:0000313" key="2">
    <source>
        <dbReference type="Proteomes" id="UP001056778"/>
    </source>
</evidence>
<gene>
    <name evidence="1" type="ORF">MML48_4g00007086</name>
</gene>
<protein>
    <submittedName>
        <fullName evidence="1">F-box domain</fullName>
    </submittedName>
</protein>
<dbReference type="EMBL" id="CM043018">
    <property type="protein sequence ID" value="KAI4463280.1"/>
    <property type="molecule type" value="Genomic_DNA"/>
</dbReference>
<dbReference type="Proteomes" id="UP001056778">
    <property type="component" value="Chromosome 4"/>
</dbReference>
<keyword evidence="2" id="KW-1185">Reference proteome</keyword>